<evidence type="ECO:0000256" key="1">
    <source>
        <dbReference type="ARBA" id="ARBA00038240"/>
    </source>
</evidence>
<dbReference type="InterPro" id="IPR050249">
    <property type="entry name" value="Pseudomonas-type_ThrB"/>
</dbReference>
<comment type="caution">
    <text evidence="3">The sequence shown here is derived from an EMBL/GenBank/DDBJ whole genome shotgun (WGS) entry which is preliminary data.</text>
</comment>
<evidence type="ECO:0000259" key="2">
    <source>
        <dbReference type="Pfam" id="PF01636"/>
    </source>
</evidence>
<dbReference type="Pfam" id="PF01636">
    <property type="entry name" value="APH"/>
    <property type="match status" value="1"/>
</dbReference>
<organism evidence="3 4">
    <name type="scientific">Thermomonas beijingensis</name>
    <dbReference type="NCBI Taxonomy" id="2872701"/>
    <lineage>
        <taxon>Bacteria</taxon>
        <taxon>Pseudomonadati</taxon>
        <taxon>Pseudomonadota</taxon>
        <taxon>Gammaproteobacteria</taxon>
        <taxon>Lysobacterales</taxon>
        <taxon>Lysobacteraceae</taxon>
        <taxon>Thermomonas</taxon>
    </lineage>
</organism>
<dbReference type="Proteomes" id="UP001430290">
    <property type="component" value="Unassembled WGS sequence"/>
</dbReference>
<dbReference type="InterPro" id="IPR002575">
    <property type="entry name" value="Aminoglycoside_PTrfase"/>
</dbReference>
<reference evidence="3" key="1">
    <citation type="submission" date="2021-09" db="EMBL/GenBank/DDBJ databases">
        <authorList>
            <person name="Wu T."/>
            <person name="Guo S.Z."/>
        </authorList>
    </citation>
    <scope>NUCLEOTIDE SEQUENCE</scope>
    <source>
        <strain evidence="3">RSS-23</strain>
    </source>
</reference>
<keyword evidence="4" id="KW-1185">Reference proteome</keyword>
<feature type="domain" description="Aminoglycoside phosphotransferase" evidence="2">
    <location>
        <begin position="57"/>
        <end position="276"/>
    </location>
</feature>
<proteinExistence type="inferred from homology"/>
<dbReference type="PANTHER" id="PTHR21064:SF6">
    <property type="entry name" value="AMINOGLYCOSIDE PHOSPHOTRANSFERASE DOMAIN-CONTAINING PROTEIN"/>
    <property type="match status" value="1"/>
</dbReference>
<comment type="similarity">
    <text evidence="1">Belongs to the pseudomonas-type ThrB family.</text>
</comment>
<dbReference type="RefSeq" id="WP_223627055.1">
    <property type="nucleotide sequence ID" value="NZ_JAIQDJ010000001.1"/>
</dbReference>
<evidence type="ECO:0000313" key="3">
    <source>
        <dbReference type="EMBL" id="MBZ4185508.1"/>
    </source>
</evidence>
<dbReference type="Gene3D" id="3.90.1200.10">
    <property type="match status" value="1"/>
</dbReference>
<name>A0ABS7TCC0_9GAMM</name>
<evidence type="ECO:0000313" key="4">
    <source>
        <dbReference type="Proteomes" id="UP001430290"/>
    </source>
</evidence>
<dbReference type="SUPFAM" id="SSF56112">
    <property type="entry name" value="Protein kinase-like (PK-like)"/>
    <property type="match status" value="1"/>
</dbReference>
<protein>
    <submittedName>
        <fullName evidence="3">Phosphotransferase</fullName>
    </submittedName>
</protein>
<dbReference type="InterPro" id="IPR011009">
    <property type="entry name" value="Kinase-like_dom_sf"/>
</dbReference>
<accession>A0ABS7TCC0</accession>
<dbReference type="EMBL" id="JAIQDJ010000001">
    <property type="protein sequence ID" value="MBZ4185508.1"/>
    <property type="molecule type" value="Genomic_DNA"/>
</dbReference>
<dbReference type="PANTHER" id="PTHR21064">
    <property type="entry name" value="AMINOGLYCOSIDE PHOSPHOTRANSFERASE DOMAIN-CONTAINING PROTEIN-RELATED"/>
    <property type="match status" value="1"/>
</dbReference>
<sequence>MHTPPHRSHGWNHDVVTPDWPALHVTEVHALLDRFPALRGGVRIDWHSPRPFSAAARVHTNGSDVFVKRHHGRVRTPQALREEHAFITHLNSHGLPVPTVLADADGHTAIASGEWTYEVHTLATGLDVYRNTASWTPPFSLEHAHSAGQMLAQLHVAAADFDAPMRSTTLLVAQDTLLRAPDLIAAIEARCAARPALAEALHMRDWRRQISALLPRHARLQPQLLHQSRLWTHGDWHVSNLFWQPVRKPAQVSSILDFGLCAPTFALFDLATAIERNAIAWLQLEQGMHAIYPDIALQLIAGYVKVLPLSPRQRSLLAELLPLVHLDFALSEVEYFHAITRKSADVELAWSAFFLGHAAWFDSAPGLQLLDVIRAPALAPALA</sequence>
<gene>
    <name evidence="3" type="ORF">K7B09_04115</name>
</gene>